<comment type="similarity">
    <text evidence="6">Belongs to the DOP1 family.</text>
</comment>
<dbReference type="GO" id="GO:0005829">
    <property type="term" value="C:cytosol"/>
    <property type="evidence" value="ECO:0007669"/>
    <property type="project" value="GOC"/>
</dbReference>
<keyword evidence="13" id="KW-1185">Reference proteome</keyword>
<evidence type="ECO:0000256" key="6">
    <source>
        <dbReference type="ARBA" id="ARBA00046326"/>
    </source>
</evidence>
<feature type="compositionally biased region" description="Low complexity" evidence="7">
    <location>
        <begin position="641"/>
        <end position="653"/>
    </location>
</feature>
<dbReference type="Pfam" id="PF24601">
    <property type="entry name" value="TPR_DOP1"/>
    <property type="match status" value="1"/>
</dbReference>
<feature type="region of interest" description="Disordered" evidence="7">
    <location>
        <begin position="429"/>
        <end position="462"/>
    </location>
</feature>
<dbReference type="Pfam" id="PF04118">
    <property type="entry name" value="Dopey_N"/>
    <property type="match status" value="1"/>
</dbReference>
<feature type="domain" description="DOP1-like TPR" evidence="11">
    <location>
        <begin position="1450"/>
        <end position="1818"/>
    </location>
</feature>
<dbReference type="InterPro" id="IPR040314">
    <property type="entry name" value="DOP1"/>
</dbReference>
<dbReference type="GO" id="GO:0005768">
    <property type="term" value="C:endosome"/>
    <property type="evidence" value="ECO:0007669"/>
    <property type="project" value="TreeGrafter"/>
</dbReference>
<evidence type="ECO:0000259" key="11">
    <source>
        <dbReference type="Pfam" id="PF24601"/>
    </source>
</evidence>
<organism evidence="12 13">
    <name type="scientific">Homarus americanus</name>
    <name type="common">American lobster</name>
    <dbReference type="NCBI Taxonomy" id="6706"/>
    <lineage>
        <taxon>Eukaryota</taxon>
        <taxon>Metazoa</taxon>
        <taxon>Ecdysozoa</taxon>
        <taxon>Arthropoda</taxon>
        <taxon>Crustacea</taxon>
        <taxon>Multicrustacea</taxon>
        <taxon>Malacostraca</taxon>
        <taxon>Eumalacostraca</taxon>
        <taxon>Eucarida</taxon>
        <taxon>Decapoda</taxon>
        <taxon>Pleocyemata</taxon>
        <taxon>Astacidea</taxon>
        <taxon>Nephropoidea</taxon>
        <taxon>Nephropidae</taxon>
        <taxon>Homarus</taxon>
    </lineage>
</organism>
<dbReference type="InterPro" id="IPR056458">
    <property type="entry name" value="TPR_DOP1_M"/>
</dbReference>
<dbReference type="Pfam" id="PF24597">
    <property type="entry name" value="TPR_DOP1_M"/>
    <property type="match status" value="1"/>
</dbReference>
<comment type="subcellular location">
    <subcellularLocation>
        <location evidence="1">Golgi apparatus membrane</location>
        <topology evidence="1">Peripheral membrane protein</topology>
    </subcellularLocation>
</comment>
<evidence type="ECO:0000256" key="1">
    <source>
        <dbReference type="ARBA" id="ARBA00004395"/>
    </source>
</evidence>
<evidence type="ECO:0000313" key="12">
    <source>
        <dbReference type="EMBL" id="KAG7169253.1"/>
    </source>
</evidence>
<comment type="caution">
    <text evidence="12">The sequence shown here is derived from an EMBL/GenBank/DDBJ whole genome shotgun (WGS) entry which is preliminary data.</text>
</comment>
<feature type="domain" description="DOP1-like middle TPR" evidence="9">
    <location>
        <begin position="357"/>
        <end position="420"/>
    </location>
</feature>
<accession>A0A8J5MZ33</accession>
<feature type="compositionally biased region" description="Low complexity" evidence="7">
    <location>
        <begin position="898"/>
        <end position="912"/>
    </location>
</feature>
<keyword evidence="2" id="KW-0813">Transport</keyword>
<feature type="compositionally biased region" description="Polar residues" evidence="7">
    <location>
        <begin position="813"/>
        <end position="824"/>
    </location>
</feature>
<feature type="region of interest" description="Disordered" evidence="7">
    <location>
        <begin position="887"/>
        <end position="918"/>
    </location>
</feature>
<dbReference type="EMBL" id="JAHLQT010017704">
    <property type="protein sequence ID" value="KAG7169253.1"/>
    <property type="molecule type" value="Genomic_DNA"/>
</dbReference>
<proteinExistence type="inferred from homology"/>
<name>A0A8J5MZ33_HOMAM</name>
<evidence type="ECO:0000259" key="10">
    <source>
        <dbReference type="Pfam" id="PF24598"/>
    </source>
</evidence>
<evidence type="ECO:0000256" key="7">
    <source>
        <dbReference type="SAM" id="MobiDB-lite"/>
    </source>
</evidence>
<keyword evidence="5" id="KW-0472">Membrane</keyword>
<gene>
    <name evidence="12" type="ORF">Hamer_G020942</name>
</gene>
<protein>
    <submittedName>
        <fullName evidence="12">Dopey-1-like</fullName>
    </submittedName>
</protein>
<dbReference type="SUPFAM" id="SSF48371">
    <property type="entry name" value="ARM repeat"/>
    <property type="match status" value="1"/>
</dbReference>
<keyword evidence="3" id="KW-0653">Protein transport</keyword>
<evidence type="ECO:0000256" key="5">
    <source>
        <dbReference type="ARBA" id="ARBA00023136"/>
    </source>
</evidence>
<dbReference type="GO" id="GO:0005802">
    <property type="term" value="C:trans-Golgi network"/>
    <property type="evidence" value="ECO:0007669"/>
    <property type="project" value="TreeGrafter"/>
</dbReference>
<reference evidence="12" key="1">
    <citation type="journal article" date="2021" name="Sci. Adv.">
        <title>The American lobster genome reveals insights on longevity, neural, and immune adaptations.</title>
        <authorList>
            <person name="Polinski J.M."/>
            <person name="Zimin A.V."/>
            <person name="Clark K.F."/>
            <person name="Kohn A.B."/>
            <person name="Sadowski N."/>
            <person name="Timp W."/>
            <person name="Ptitsyn A."/>
            <person name="Khanna P."/>
            <person name="Romanova D.Y."/>
            <person name="Williams P."/>
            <person name="Greenwood S.J."/>
            <person name="Moroz L.L."/>
            <person name="Walt D.R."/>
            <person name="Bodnar A.G."/>
        </authorList>
    </citation>
    <scope>NUCLEOTIDE SEQUENCE</scope>
    <source>
        <strain evidence="12">GMGI-L3</strain>
    </source>
</reference>
<dbReference type="PANTHER" id="PTHR14042">
    <property type="entry name" value="DOPEY-RELATED"/>
    <property type="match status" value="1"/>
</dbReference>
<feature type="region of interest" description="Disordered" evidence="7">
    <location>
        <begin position="716"/>
        <end position="739"/>
    </location>
</feature>
<feature type="region of interest" description="Disordered" evidence="7">
    <location>
        <begin position="803"/>
        <end position="824"/>
    </location>
</feature>
<dbReference type="Pfam" id="PF24598">
    <property type="entry name" value="DOP1_C"/>
    <property type="match status" value="1"/>
</dbReference>
<sequence>MMHSPSFVNAKVTGKAKFKLTSERMSGLSLEEYDLLGDSKYRAYVAAVDKTLRNFENTSEWADLISTLGKLNKVLLSHMKYPVVPRRITISKRLAQCMHPALPSGVHLKALETYDIIFKCMGTNRLSQELFIYSAGLFPLFSSAAMNVRSALLTVYETHFVPLGPRLRPGLNGFLSGILAGLEEGSDHLERTSQLLSRVAEGVGQAEFFGCLWDCVWGNSGVRLPAITHIMACYNKKLSTEDQLYILGTNIDVTVSALCQAMEDSSVMVQRAALDLTLAALPMHNTQLLRPDLVRIVTSAILVLLRRDMSLNRRLYAWLLGSEINLSLLSSEHPVVKRLNSAVSDTTTEDGGEINAYFETFSRPLLVEGIIACLRTSQGINPPDLRPYRLIVSLLDKPEIGPYILDDIFLDLLRCLYHTCQVLQIANETPAEPSSRRQSTVDKQNPPIPPQSPDGTKPLIEGNRGFHEITKTATLLFSALQPSYPWMHLTGLLSQACLLKATSGSNMEEVKSNKASSCFALVGAVGSSQMSVCELCTLLQHLLTSLPLDTQQQTQASRLPEVLSSITALLTEHLIVVTAQELSVGLSLCQAILHKLIPSVTLPPLTNLSRPESRASIGTFASLQLHALSQVSTVPRPTVVPEASARESPPSESGIVQIGIEANEEDVSLSEENRNNEYSTDTSVTGENTSIVNENLTDIEAETSFICNGPKLLSEDSRKSETEIENDIGNSEESAKDGNVSVKDDVFSMKLNTTVDLFDLDEVEDMVDKTESKLEFDASTDRREKMDSIGVHHPDLSHLEISQEASEDEYESAPQSPNHQNSSPIHSYVKNFEKFFIEFIKKKLISNNSSIIDFQNMLYRSDMLGIDSLSELKNLLKECLHCCEAKNGSKGSQATRNPSSLTSPRTTPSKLSHSNSPVHMQSKDEFIDFMSVLKLNPKSDEQLGVFKVSCSILVDLSSLPTTPGLTLTRPSASIPQWLIGLLACVVCGGQVSPEFSLASISTLLELVMLAQSELSVWQCESALEGGGEAGVVTVNITPLLLPTHTHILLYHTFVYQHMARQLWTYLEPSMSQFHVTSTELLLQLHNLTLPHGPSATLTSAPPQSAISIVERQILLALTRSLLVTDTRKKTGVVWSHEGIRAEYDSTAMQQWITLWQVSRTLSSGLSGRRPGFDRCLFLMVERLHGDSGTERSLAHAWLATALQRSDTARLMDPILVLLLHPHTRRVSVQHVNIEKLPPTQQCQGNNCVVEESQIYAISSEGGEVMYHVSKEGRQPQVKGKQISAPDKHILAFTSISKDSKRVVTHHANFTEFDLPSSHEQPQLQSSISLMVNPFMQHPWIDMEDLAKMNKPLNLSNAVRIQNGSYQKSSTSSVLQEDFGKEGSPIGFDEQEEELEEQWTSTKIVRSILEEIIDAVVTDHYKYPESDGSSDQDTTSQSVMSDGIVPELTRHPFHSHMLLYMQVVDSGQCLNGLTLIRNIIEAQPKNSLLALASTSINTLQSTSPLILLLARHRRSVFGDGFDGGSVNDMVSQFRSTMYLQVVITVCLYYLRSYYPCLPHLRLRDEHLHDNQEVQVTSAEVLILIFTHLSPLVTDSPRGFTPYITDLLSKCKVQKCVLHCLLSTVHSMTTTGTAAASDQKHFLSQEIRTFTEEVLEYNCGSSGHSGSVSRQETYLARIIDLTLALIRLEDTLATDRAESGVIRDPPSVSMKYSGFSATKYQPGQPIPAQPMFMEVLTVALKQHHLRHLHGSWLHLFTAALPHMGPSLPNNSLRVTYLVCELLECMAHYYFPGAPSPQAPPDYTLTLLQSLTTTVHYCLLDPTQSPAFGSSSFTASAVSPTSQTAGQILYNLLHVFSPVGEIMDAPVDSSGLDPPACARQTLLCHLPRIISALLSLWAATGDDQESAFMLGSRRGVRQQIVELLSPICHHQTPHLLAAVSVVWQGIGIATMEVLNIRGNNTNNTTHNKQSGVGGLLWSGCPQQLALVEMMSLLRVLPLHTLVATVKQVVKQPPIVDGAKETLPLEVSVLQVFYVYVQQCPGSQLGECWVSLLTMVKEGTLALSPPAQLVLLATLNEFVQRAPPLQEKKDIKELQEVSSKLLESCSNIAGSGLEPTTWLRRNLTVRTENLEKKEGINDPSAYSVSALSVLAELLAPLLDVLYVSEEKDKVVPLLTSIMAHVVPYLRNHTRNNMAAFAACSQLLSSLSGYQYTVRAWRRDVLDLLLDTQAFMMLPSILTYWRTIVDYLCTHDKSVFKELLSRVSMSQGGSLSLFSSKESEYETRAGLLKRLAFTIFCSETDQYMRHIPDIQERLAEVTRLGQVVPSLVAEVLLCFRVLLLRLSPRGVTSLWPVIITELVQVFLMMEQELATDTEQFSSHLKRLSTLDSSWVFSSQNGLNAHNHPAWLTLYLSACKLLDLMLALPAQHLPQFQMYRWAFVGPIPVASVEEKTEGAGSILLKSCDFVPHIARIAKLMANKNGSKNNNRTLEHRPGQLMLTVASISTLVDLQPFFNTLVSPTFIPAAATMGQFITGSHLPFSTSVSSSGSGQSSATASTSFSNFAHIEAVIERDFLEPLPS</sequence>
<evidence type="ECO:0000256" key="3">
    <source>
        <dbReference type="ARBA" id="ARBA00022927"/>
    </source>
</evidence>
<feature type="compositionally biased region" description="Polar residues" evidence="7">
    <location>
        <begin position="676"/>
        <end position="685"/>
    </location>
</feature>
<dbReference type="Proteomes" id="UP000747542">
    <property type="component" value="Unassembled WGS sequence"/>
</dbReference>
<evidence type="ECO:0000256" key="4">
    <source>
        <dbReference type="ARBA" id="ARBA00023034"/>
    </source>
</evidence>
<feature type="region of interest" description="Disordered" evidence="7">
    <location>
        <begin position="638"/>
        <end position="657"/>
    </location>
</feature>
<dbReference type="InterPro" id="IPR016024">
    <property type="entry name" value="ARM-type_fold"/>
</dbReference>
<keyword evidence="4" id="KW-0333">Golgi apparatus</keyword>
<evidence type="ECO:0000313" key="13">
    <source>
        <dbReference type="Proteomes" id="UP000747542"/>
    </source>
</evidence>
<evidence type="ECO:0000259" key="8">
    <source>
        <dbReference type="Pfam" id="PF04118"/>
    </source>
</evidence>
<dbReference type="PANTHER" id="PTHR14042:SF24">
    <property type="entry name" value="PROTEIN DOPEY-1 HOMOLOG"/>
    <property type="match status" value="1"/>
</dbReference>
<evidence type="ECO:0000256" key="2">
    <source>
        <dbReference type="ARBA" id="ARBA00022448"/>
    </source>
</evidence>
<feature type="domain" description="DOP1 N-terminal" evidence="8">
    <location>
        <begin position="38"/>
        <end position="323"/>
    </location>
</feature>
<evidence type="ECO:0000259" key="9">
    <source>
        <dbReference type="Pfam" id="PF24597"/>
    </source>
</evidence>
<dbReference type="GO" id="GO:0006895">
    <property type="term" value="P:Golgi to endosome transport"/>
    <property type="evidence" value="ECO:0007669"/>
    <property type="project" value="InterPro"/>
</dbReference>
<feature type="domain" description="DOP1-like C-terminal" evidence="10">
    <location>
        <begin position="2058"/>
        <end position="2510"/>
    </location>
</feature>
<dbReference type="GO" id="GO:0015031">
    <property type="term" value="P:protein transport"/>
    <property type="evidence" value="ECO:0007669"/>
    <property type="project" value="UniProtKB-KW"/>
</dbReference>
<dbReference type="InterPro" id="IPR056459">
    <property type="entry name" value="TPR_DOP1"/>
</dbReference>
<dbReference type="GO" id="GO:0000139">
    <property type="term" value="C:Golgi membrane"/>
    <property type="evidence" value="ECO:0007669"/>
    <property type="project" value="UniProtKB-SubCell"/>
</dbReference>
<feature type="region of interest" description="Disordered" evidence="7">
    <location>
        <begin position="664"/>
        <end position="685"/>
    </location>
</feature>
<dbReference type="InterPro" id="IPR056457">
    <property type="entry name" value="DOP1_C"/>
</dbReference>
<dbReference type="InterPro" id="IPR007249">
    <property type="entry name" value="DOP1_N"/>
</dbReference>